<dbReference type="OrthoDB" id="823440at2"/>
<keyword evidence="1" id="KW-0808">Transferase</keyword>
<dbReference type="GO" id="GO:0008168">
    <property type="term" value="F:methyltransferase activity"/>
    <property type="evidence" value="ECO:0007669"/>
    <property type="project" value="UniProtKB-KW"/>
</dbReference>
<dbReference type="Proteomes" id="UP000234498">
    <property type="component" value="Unassembled WGS sequence"/>
</dbReference>
<accession>A0A2H1K5J7</accession>
<sequence>MDAVTDEPPSETDGFKVEDLRRELAAISLERDELRDELERLHGGFQGTVLAKLTYLGDRIGKIDRKLHQIGPELLYEAQALAQLFQRFEPKATLPLVAGWALNPSGILALVDLINESRTGTIVECGSGTSTLWMAYAVKAKGRGKVVSLEHLEEYADETRALLAIHGLTNYAEVLHAPLTSHSLGEETYAWYGLDDVELAPASVDILVVDGPPGDTGRHARYPALPVLKPYLADHASILADDTNRKDEREVLGMWISEDSSLRVRHSPGRSLQIISLDRLST</sequence>
<name>A0A2H1K5J7_BRELN</name>
<dbReference type="SUPFAM" id="SSF53335">
    <property type="entry name" value="S-adenosyl-L-methionine-dependent methyltransferases"/>
    <property type="match status" value="1"/>
</dbReference>
<organism evidence="1 2">
    <name type="scientific">Brevibacterium linens</name>
    <dbReference type="NCBI Taxonomy" id="1703"/>
    <lineage>
        <taxon>Bacteria</taxon>
        <taxon>Bacillati</taxon>
        <taxon>Actinomycetota</taxon>
        <taxon>Actinomycetes</taxon>
        <taxon>Micrococcales</taxon>
        <taxon>Brevibacteriaceae</taxon>
        <taxon>Brevibacterium</taxon>
    </lineage>
</organism>
<evidence type="ECO:0000313" key="2">
    <source>
        <dbReference type="Proteomes" id="UP000234498"/>
    </source>
</evidence>
<protein>
    <submittedName>
        <fullName evidence="1">Methyltransferase domain-containing protein</fullName>
    </submittedName>
</protein>
<dbReference type="GO" id="GO:0032259">
    <property type="term" value="P:methylation"/>
    <property type="evidence" value="ECO:0007669"/>
    <property type="project" value="UniProtKB-KW"/>
</dbReference>
<evidence type="ECO:0000313" key="1">
    <source>
        <dbReference type="EMBL" id="SMX95077.1"/>
    </source>
</evidence>
<dbReference type="EMBL" id="FXZA01000026">
    <property type="protein sequence ID" value="SMX95077.1"/>
    <property type="molecule type" value="Genomic_DNA"/>
</dbReference>
<dbReference type="Pfam" id="PF13578">
    <property type="entry name" value="Methyltransf_24"/>
    <property type="match status" value="1"/>
</dbReference>
<dbReference type="AlphaFoldDB" id="A0A2H1K5J7"/>
<dbReference type="InterPro" id="IPR029063">
    <property type="entry name" value="SAM-dependent_MTases_sf"/>
</dbReference>
<dbReference type="Gene3D" id="3.40.50.150">
    <property type="entry name" value="Vaccinia Virus protein VP39"/>
    <property type="match status" value="1"/>
</dbReference>
<gene>
    <name evidence="1" type="ORF">BLIN101_03027</name>
</gene>
<proteinExistence type="predicted"/>
<dbReference type="RefSeq" id="WP_101596436.1">
    <property type="nucleotide sequence ID" value="NZ_FXZA01000026.1"/>
</dbReference>
<keyword evidence="1" id="KW-0489">Methyltransferase</keyword>
<reference evidence="1 2" key="1">
    <citation type="submission" date="2017-03" db="EMBL/GenBank/DDBJ databases">
        <authorList>
            <person name="Afonso C.L."/>
            <person name="Miller P.J."/>
            <person name="Scott M.A."/>
            <person name="Spackman E."/>
            <person name="Goraichik I."/>
            <person name="Dimitrov K.M."/>
            <person name="Suarez D.L."/>
            <person name="Swayne D.E."/>
        </authorList>
    </citation>
    <scope>NUCLEOTIDE SEQUENCE [LARGE SCALE GENOMIC DNA]</scope>
    <source>
        <strain evidence="1 2">Mu101</strain>
    </source>
</reference>